<evidence type="ECO:0000256" key="2">
    <source>
        <dbReference type="ARBA" id="ARBA00022723"/>
    </source>
</evidence>
<evidence type="ECO:0000313" key="10">
    <source>
        <dbReference type="Proteomes" id="UP001175000"/>
    </source>
</evidence>
<feature type="domain" description="C2H2-type" evidence="8">
    <location>
        <begin position="91"/>
        <end position="119"/>
    </location>
</feature>
<feature type="domain" description="C2H2-type" evidence="8">
    <location>
        <begin position="56"/>
        <end position="84"/>
    </location>
</feature>
<dbReference type="InterPro" id="IPR051061">
    <property type="entry name" value="Zinc_finger_trans_reg"/>
</dbReference>
<evidence type="ECO:0000256" key="5">
    <source>
        <dbReference type="ARBA" id="ARBA00023015"/>
    </source>
</evidence>
<evidence type="ECO:0000256" key="4">
    <source>
        <dbReference type="ARBA" id="ARBA00022833"/>
    </source>
</evidence>
<keyword evidence="2" id="KW-0479">Metal-binding</keyword>
<evidence type="ECO:0000256" key="3">
    <source>
        <dbReference type="ARBA" id="ARBA00022771"/>
    </source>
</evidence>
<evidence type="ECO:0000259" key="8">
    <source>
        <dbReference type="SMART" id="SM00355"/>
    </source>
</evidence>
<dbReference type="EMBL" id="JAULSU010000004">
    <property type="protein sequence ID" value="KAK0620019.1"/>
    <property type="molecule type" value="Genomic_DNA"/>
</dbReference>
<keyword evidence="6" id="KW-0804">Transcription</keyword>
<proteinExistence type="predicted"/>
<dbReference type="Proteomes" id="UP001175000">
    <property type="component" value="Unassembled WGS sequence"/>
</dbReference>
<dbReference type="GO" id="GO:0008270">
    <property type="term" value="F:zinc ion binding"/>
    <property type="evidence" value="ECO:0007669"/>
    <property type="project" value="UniProtKB-KW"/>
</dbReference>
<evidence type="ECO:0000256" key="1">
    <source>
        <dbReference type="ARBA" id="ARBA00004123"/>
    </source>
</evidence>
<dbReference type="AlphaFoldDB" id="A0AA39WR24"/>
<evidence type="ECO:0000256" key="6">
    <source>
        <dbReference type="ARBA" id="ARBA00023163"/>
    </source>
</evidence>
<dbReference type="GO" id="GO:0005634">
    <property type="term" value="C:nucleus"/>
    <property type="evidence" value="ECO:0007669"/>
    <property type="project" value="UniProtKB-SubCell"/>
</dbReference>
<sequence>MLAIQNAMTRCPHSSLGLPPAPAIQWRPRNSYPTCKTHVRYRAELNKHIRRHEKPFKCDVPGCVRSEQGFTAFNNLARHEQSVHGSLGVKYRCTEGQCIIKGKRCPRADNFRQHLKGVHRIDISLEDLHLYEVCAEVVDIPDKVPMGSQGGQSRSSAMLESGDWGWRLASGIL</sequence>
<reference evidence="9" key="1">
    <citation type="submission" date="2023-06" db="EMBL/GenBank/DDBJ databases">
        <title>Genome-scale phylogeny and comparative genomics of the fungal order Sordariales.</title>
        <authorList>
            <consortium name="Lawrence Berkeley National Laboratory"/>
            <person name="Hensen N."/>
            <person name="Bonometti L."/>
            <person name="Westerberg I."/>
            <person name="Brannstrom I.O."/>
            <person name="Guillou S."/>
            <person name="Cros-Aarteil S."/>
            <person name="Calhoun S."/>
            <person name="Haridas S."/>
            <person name="Kuo A."/>
            <person name="Mondo S."/>
            <person name="Pangilinan J."/>
            <person name="Riley R."/>
            <person name="Labutti K."/>
            <person name="Andreopoulos B."/>
            <person name="Lipzen A."/>
            <person name="Chen C."/>
            <person name="Yanf M."/>
            <person name="Daum C."/>
            <person name="Ng V."/>
            <person name="Clum A."/>
            <person name="Steindorff A."/>
            <person name="Ohm R."/>
            <person name="Martin F."/>
            <person name="Silar P."/>
            <person name="Natvig D."/>
            <person name="Lalanne C."/>
            <person name="Gautier V."/>
            <person name="Ament-Velasquez S.L."/>
            <person name="Kruys A."/>
            <person name="Hutchinson M.I."/>
            <person name="Powell A.J."/>
            <person name="Barry K."/>
            <person name="Miller A.N."/>
            <person name="Grigoriev I.V."/>
            <person name="Debuchy R."/>
            <person name="Gladieux P."/>
            <person name="Thoren M.H."/>
            <person name="Johannesson H."/>
        </authorList>
    </citation>
    <scope>NUCLEOTIDE SEQUENCE</scope>
    <source>
        <strain evidence="9">CBS 606.72</strain>
    </source>
</reference>
<dbReference type="PANTHER" id="PTHR46179:SF13">
    <property type="entry name" value="C2H2-TYPE DOMAIN-CONTAINING PROTEIN"/>
    <property type="match status" value="1"/>
</dbReference>
<name>A0AA39WR24_9PEZI</name>
<feature type="domain" description="C2H2-type" evidence="8">
    <location>
        <begin position="30"/>
        <end position="52"/>
    </location>
</feature>
<dbReference type="GO" id="GO:0006357">
    <property type="term" value="P:regulation of transcription by RNA polymerase II"/>
    <property type="evidence" value="ECO:0007669"/>
    <property type="project" value="TreeGrafter"/>
</dbReference>
<protein>
    <recommendedName>
        <fullName evidence="8">C2H2-type domain-containing protein</fullName>
    </recommendedName>
</protein>
<keyword evidence="5" id="KW-0805">Transcription regulation</keyword>
<comment type="caution">
    <text evidence="9">The sequence shown here is derived from an EMBL/GenBank/DDBJ whole genome shotgun (WGS) entry which is preliminary data.</text>
</comment>
<gene>
    <name evidence="9" type="ORF">B0T14DRAFT_222711</name>
</gene>
<keyword evidence="10" id="KW-1185">Reference proteome</keyword>
<keyword evidence="4" id="KW-0862">Zinc</keyword>
<dbReference type="Gene3D" id="3.30.160.60">
    <property type="entry name" value="Classic Zinc Finger"/>
    <property type="match status" value="1"/>
</dbReference>
<comment type="subcellular location">
    <subcellularLocation>
        <location evidence="1">Nucleus</location>
    </subcellularLocation>
</comment>
<dbReference type="PANTHER" id="PTHR46179">
    <property type="entry name" value="ZINC FINGER PROTEIN"/>
    <property type="match status" value="1"/>
</dbReference>
<evidence type="ECO:0000313" key="9">
    <source>
        <dbReference type="EMBL" id="KAK0620019.1"/>
    </source>
</evidence>
<organism evidence="9 10">
    <name type="scientific">Immersiella caudata</name>
    <dbReference type="NCBI Taxonomy" id="314043"/>
    <lineage>
        <taxon>Eukaryota</taxon>
        <taxon>Fungi</taxon>
        <taxon>Dikarya</taxon>
        <taxon>Ascomycota</taxon>
        <taxon>Pezizomycotina</taxon>
        <taxon>Sordariomycetes</taxon>
        <taxon>Sordariomycetidae</taxon>
        <taxon>Sordariales</taxon>
        <taxon>Lasiosphaeriaceae</taxon>
        <taxon>Immersiella</taxon>
    </lineage>
</organism>
<accession>A0AA39WR24</accession>
<dbReference type="InterPro" id="IPR013087">
    <property type="entry name" value="Znf_C2H2_type"/>
</dbReference>
<evidence type="ECO:0000256" key="7">
    <source>
        <dbReference type="ARBA" id="ARBA00023242"/>
    </source>
</evidence>
<dbReference type="SMART" id="SM00355">
    <property type="entry name" value="ZnF_C2H2"/>
    <property type="match status" value="3"/>
</dbReference>
<keyword evidence="7" id="KW-0539">Nucleus</keyword>
<keyword evidence="3" id="KW-0863">Zinc-finger</keyword>